<keyword evidence="5" id="KW-0812">Transmembrane</keyword>
<dbReference type="STRING" id="4537.A0A0E0JSH1"/>
<sequence>MAVLAEIAGDESPPPLPPSEGGEASGAPSTSSPSDAGGGGKPSPRTSKPGRKRLVLTASVLLSFLIGLPLLLKSTEIHRSPLPSDAIADLSRRLHSNPPSFPCGLHAVFLRSGRVPSEASVANRIEREISTQLVDLPAASTAGNISVSVTVESAGGCSSSSKVVSPWRCGAVTTADLGHGDEVFDELLHSALGGGGEDGMRVYTVVFLDTDDVKESKIVIGKHRHAWVVGKVDEAEFVSIIGKVFVKYFINGGVEEGEAGTVKKEFMPVGSDGNIVFSFSLLNADPSDWVYDWEFEKIGQRMLTPVIEALQPIANINIESQVLYHTPKSSYSYADDKLGGNVLSLGDIPFFVNSNEWHLDTSISATGRSKVLQFVVYIPSARECPLYLQLPDGELSKTNAFISPMWGGVFIWNPPGCSFGSKPHRNLDKMSSEELMETIKIFIGQLRQLFGLKSCYHTQSMDGVTKFITSPKGFAQWELDLLYRHHACSNLLSCLTTLESLSSLVQSLPRMIVMDEIGRQVELSLEAAGLAQRNASLGISDSSAGMLIFRLH</sequence>
<evidence type="ECO:0000256" key="6">
    <source>
        <dbReference type="ARBA" id="ARBA00022824"/>
    </source>
</evidence>
<evidence type="ECO:0000256" key="1">
    <source>
        <dbReference type="ARBA" id="ARBA00004477"/>
    </source>
</evidence>
<dbReference type="HOGENOM" id="CLU_010026_4_0_1"/>
<keyword evidence="7" id="KW-1133">Transmembrane helix</keyword>
<feature type="region of interest" description="Disordered" evidence="10">
    <location>
        <begin position="1"/>
        <end position="51"/>
    </location>
</feature>
<reference evidence="11" key="2">
    <citation type="submission" date="2018-05" db="EMBL/GenBank/DDBJ databases">
        <title>OpunRS2 (Oryza punctata Reference Sequence Version 2).</title>
        <authorList>
            <person name="Zhang J."/>
            <person name="Kudrna D."/>
            <person name="Lee S."/>
            <person name="Talag J."/>
            <person name="Welchert J."/>
            <person name="Wing R.A."/>
        </authorList>
    </citation>
    <scope>NUCLEOTIDE SEQUENCE [LARGE SCALE GENOMIC DNA]</scope>
</reference>
<name>A0A0E0JSH1_ORYPU</name>
<dbReference type="Pfam" id="PF10510">
    <property type="entry name" value="PIG-S"/>
    <property type="match status" value="1"/>
</dbReference>
<dbReference type="Proteomes" id="UP000026962">
    <property type="component" value="Chromosome 1"/>
</dbReference>
<dbReference type="OMA" id="VGDIPFF"/>
<keyword evidence="8" id="KW-0472">Membrane</keyword>
<dbReference type="PANTHER" id="PTHR21072:SF13">
    <property type="entry name" value="GPI TRANSAMIDASE COMPONENT PIG-S"/>
    <property type="match status" value="1"/>
</dbReference>
<dbReference type="PANTHER" id="PTHR21072">
    <property type="entry name" value="GPI TRANSAMIDASE COMPONENT PIG-S"/>
    <property type="match status" value="1"/>
</dbReference>
<keyword evidence="9" id="KW-0325">Glycoprotein</keyword>
<comment type="subcellular location">
    <subcellularLocation>
        <location evidence="1">Endoplasmic reticulum membrane</location>
        <topology evidence="1">Multi-pass membrane protein</topology>
    </subcellularLocation>
</comment>
<reference evidence="11" key="1">
    <citation type="submission" date="2015-04" db="UniProtKB">
        <authorList>
            <consortium name="EnsemblPlants"/>
        </authorList>
    </citation>
    <scope>IDENTIFICATION</scope>
</reference>
<proteinExistence type="inferred from homology"/>
<organism evidence="11">
    <name type="scientific">Oryza punctata</name>
    <name type="common">Red rice</name>
    <dbReference type="NCBI Taxonomy" id="4537"/>
    <lineage>
        <taxon>Eukaryota</taxon>
        <taxon>Viridiplantae</taxon>
        <taxon>Streptophyta</taxon>
        <taxon>Embryophyta</taxon>
        <taxon>Tracheophyta</taxon>
        <taxon>Spermatophyta</taxon>
        <taxon>Magnoliopsida</taxon>
        <taxon>Liliopsida</taxon>
        <taxon>Poales</taxon>
        <taxon>Poaceae</taxon>
        <taxon>BOP clade</taxon>
        <taxon>Oryzoideae</taxon>
        <taxon>Oryzeae</taxon>
        <taxon>Oryzinae</taxon>
        <taxon>Oryza</taxon>
    </lineage>
</organism>
<evidence type="ECO:0000256" key="7">
    <source>
        <dbReference type="ARBA" id="ARBA00022989"/>
    </source>
</evidence>
<dbReference type="EnsemblPlants" id="OPUNC01G39900.1">
    <property type="protein sequence ID" value="OPUNC01G39900.1"/>
    <property type="gene ID" value="OPUNC01G39900"/>
</dbReference>
<evidence type="ECO:0000256" key="3">
    <source>
        <dbReference type="ARBA" id="ARBA00005316"/>
    </source>
</evidence>
<evidence type="ECO:0000256" key="8">
    <source>
        <dbReference type="ARBA" id="ARBA00023136"/>
    </source>
</evidence>
<evidence type="ECO:0000256" key="4">
    <source>
        <dbReference type="ARBA" id="ARBA00022502"/>
    </source>
</evidence>
<evidence type="ECO:0000256" key="5">
    <source>
        <dbReference type="ARBA" id="ARBA00022692"/>
    </source>
</evidence>
<dbReference type="GO" id="GO:0042765">
    <property type="term" value="C:GPI-anchor transamidase complex"/>
    <property type="evidence" value="ECO:0007669"/>
    <property type="project" value="InterPro"/>
</dbReference>
<dbReference type="GO" id="GO:0006506">
    <property type="term" value="P:GPI anchor biosynthetic process"/>
    <property type="evidence" value="ECO:0007669"/>
    <property type="project" value="UniProtKB-UniPathway"/>
</dbReference>
<accession>A0A0E0JSH1</accession>
<dbReference type="UniPathway" id="UPA00196"/>
<dbReference type="InterPro" id="IPR019540">
    <property type="entry name" value="PtdIno-glycan_biosynth_class_S"/>
</dbReference>
<evidence type="ECO:0000256" key="9">
    <source>
        <dbReference type="ARBA" id="ARBA00023180"/>
    </source>
</evidence>
<evidence type="ECO:0000256" key="2">
    <source>
        <dbReference type="ARBA" id="ARBA00004687"/>
    </source>
</evidence>
<keyword evidence="4" id="KW-0337">GPI-anchor biosynthesis</keyword>
<evidence type="ECO:0008006" key="13">
    <source>
        <dbReference type="Google" id="ProtNLM"/>
    </source>
</evidence>
<keyword evidence="12" id="KW-1185">Reference proteome</keyword>
<dbReference type="AlphaFoldDB" id="A0A0E0JSH1"/>
<comment type="pathway">
    <text evidence="2">Glycolipid biosynthesis; glycosylphosphatidylinositol-anchor biosynthesis.</text>
</comment>
<evidence type="ECO:0000256" key="10">
    <source>
        <dbReference type="SAM" id="MobiDB-lite"/>
    </source>
</evidence>
<dbReference type="Gramene" id="OPUNC01G39900.1">
    <property type="protein sequence ID" value="OPUNC01G39900.1"/>
    <property type="gene ID" value="OPUNC01G39900"/>
</dbReference>
<keyword evidence="6" id="KW-0256">Endoplasmic reticulum</keyword>
<evidence type="ECO:0000313" key="11">
    <source>
        <dbReference type="EnsemblPlants" id="OPUNC01G39900.1"/>
    </source>
</evidence>
<dbReference type="eggNOG" id="KOG2459">
    <property type="taxonomic scope" value="Eukaryota"/>
</dbReference>
<dbReference type="GO" id="GO:0016255">
    <property type="term" value="P:attachment of GPI anchor to protein"/>
    <property type="evidence" value="ECO:0007669"/>
    <property type="project" value="InterPro"/>
</dbReference>
<protein>
    <recommendedName>
        <fullName evidence="13">GPI transamidase component PIG-S</fullName>
    </recommendedName>
</protein>
<comment type="similarity">
    <text evidence="3">Belongs to the PIGS family.</text>
</comment>
<evidence type="ECO:0000313" key="12">
    <source>
        <dbReference type="Proteomes" id="UP000026962"/>
    </source>
</evidence>